<dbReference type="Proteomes" id="UP001597458">
    <property type="component" value="Unassembled WGS sequence"/>
</dbReference>
<evidence type="ECO:0000313" key="8">
    <source>
        <dbReference type="EMBL" id="MFD2616623.1"/>
    </source>
</evidence>
<keyword evidence="5 6" id="KW-0472">Membrane</keyword>
<comment type="subcellular location">
    <subcellularLocation>
        <location evidence="1">Cell membrane</location>
        <topology evidence="1">Multi-pass membrane protein</topology>
    </subcellularLocation>
</comment>
<dbReference type="PANTHER" id="PTHR33545:SF10">
    <property type="entry name" value="UPF0750 MEMBRANE PROTEIN YPJC"/>
    <property type="match status" value="1"/>
</dbReference>
<dbReference type="InterPro" id="IPR019264">
    <property type="entry name" value="DUF2179"/>
</dbReference>
<evidence type="ECO:0000256" key="2">
    <source>
        <dbReference type="ARBA" id="ARBA00022475"/>
    </source>
</evidence>
<keyword evidence="9" id="KW-1185">Reference proteome</keyword>
<feature type="transmembrane region" description="Helical" evidence="6">
    <location>
        <begin position="49"/>
        <end position="69"/>
    </location>
</feature>
<feature type="transmembrane region" description="Helical" evidence="6">
    <location>
        <begin position="76"/>
        <end position="98"/>
    </location>
</feature>
<reference evidence="9" key="1">
    <citation type="journal article" date="2019" name="Int. J. Syst. Evol. Microbiol.">
        <title>The Global Catalogue of Microorganisms (GCM) 10K type strain sequencing project: providing services to taxonomists for standard genome sequencing and annotation.</title>
        <authorList>
            <consortium name="The Broad Institute Genomics Platform"/>
            <consortium name="The Broad Institute Genome Sequencing Center for Infectious Disease"/>
            <person name="Wu L."/>
            <person name="Ma J."/>
        </authorList>
    </citation>
    <scope>NUCLEOTIDE SEQUENCE [LARGE SCALE GENOMIC DNA]</scope>
    <source>
        <strain evidence="9">TISTR 2241</strain>
    </source>
</reference>
<evidence type="ECO:0000256" key="3">
    <source>
        <dbReference type="ARBA" id="ARBA00022692"/>
    </source>
</evidence>
<feature type="transmembrane region" description="Helical" evidence="6">
    <location>
        <begin position="110"/>
        <end position="130"/>
    </location>
</feature>
<evidence type="ECO:0000259" key="7">
    <source>
        <dbReference type="Pfam" id="PF10035"/>
    </source>
</evidence>
<name>A0ABW5PP30_9BACI</name>
<feature type="transmembrane region" description="Helical" evidence="6">
    <location>
        <begin position="151"/>
        <end position="169"/>
    </location>
</feature>
<dbReference type="EMBL" id="JBHUMR010000008">
    <property type="protein sequence ID" value="MFD2616623.1"/>
    <property type="molecule type" value="Genomic_DNA"/>
</dbReference>
<dbReference type="RefSeq" id="WP_141189505.1">
    <property type="nucleotide sequence ID" value="NZ_JBHUMR010000008.1"/>
</dbReference>
<proteinExistence type="predicted"/>
<gene>
    <name evidence="8" type="ORF">ACFSTF_04785</name>
</gene>
<protein>
    <submittedName>
        <fullName evidence="8">YitT family protein</fullName>
    </submittedName>
</protein>
<dbReference type="CDD" id="cd16380">
    <property type="entry name" value="YitT_C"/>
    <property type="match status" value="1"/>
</dbReference>
<dbReference type="InterPro" id="IPR051461">
    <property type="entry name" value="UPF0750_membrane"/>
</dbReference>
<dbReference type="PIRSF" id="PIRSF006483">
    <property type="entry name" value="Membrane_protein_YitT"/>
    <property type="match status" value="1"/>
</dbReference>
<dbReference type="InterPro" id="IPR003740">
    <property type="entry name" value="YitT"/>
</dbReference>
<keyword evidence="4 6" id="KW-1133">Transmembrane helix</keyword>
<organism evidence="8 9">
    <name type="scientific">Terrilactibacillus laevilacticus</name>
    <dbReference type="NCBI Taxonomy" id="1380157"/>
    <lineage>
        <taxon>Bacteria</taxon>
        <taxon>Bacillati</taxon>
        <taxon>Bacillota</taxon>
        <taxon>Bacilli</taxon>
        <taxon>Bacillales</taxon>
        <taxon>Bacillaceae</taxon>
        <taxon>Terrilactibacillus</taxon>
    </lineage>
</organism>
<evidence type="ECO:0000256" key="4">
    <source>
        <dbReference type="ARBA" id="ARBA00022989"/>
    </source>
</evidence>
<dbReference type="PANTHER" id="PTHR33545">
    <property type="entry name" value="UPF0750 MEMBRANE PROTEIN YITT-RELATED"/>
    <property type="match status" value="1"/>
</dbReference>
<dbReference type="Pfam" id="PF10035">
    <property type="entry name" value="DUF2179"/>
    <property type="match status" value="1"/>
</dbReference>
<keyword evidence="2" id="KW-1003">Cell membrane</keyword>
<evidence type="ECO:0000256" key="1">
    <source>
        <dbReference type="ARBA" id="ARBA00004651"/>
    </source>
</evidence>
<sequence length="289" mass="31748">MNVSIKLKNTLFIIVGSAFFAFGLVNFNIKNKLAEGGITGITLILYNLFHIDPAISNIVINIPLFFIGWRYLGKNGFIYTLIGTVGLSFFLYVFQHFLTFNISLTGDMTLAALFAGVLIGLGLGIIFKYGGTTGGSDIVARILFKYVGWNIGKTMFIIDALVITASLIYLNFVQAMYTLVAVFVAARVIDFIQKGAYAAKAAMIISQKNEAISNIIIKNLDRSVTILNGKGGYTGQQMGVLYCVVSQSEIFRLKNLVNQIDPHAFVSIHDVYEVFGEGFTLDSDKKPIN</sequence>
<comment type="caution">
    <text evidence="8">The sequence shown here is derived from an EMBL/GenBank/DDBJ whole genome shotgun (WGS) entry which is preliminary data.</text>
</comment>
<accession>A0ABW5PP30</accession>
<dbReference type="Gene3D" id="3.30.70.120">
    <property type="match status" value="1"/>
</dbReference>
<feature type="domain" description="DUF2179" evidence="7">
    <location>
        <begin position="222"/>
        <end position="276"/>
    </location>
</feature>
<keyword evidence="3 6" id="KW-0812">Transmembrane</keyword>
<feature type="transmembrane region" description="Helical" evidence="6">
    <location>
        <begin position="175"/>
        <end position="192"/>
    </location>
</feature>
<feature type="transmembrane region" description="Helical" evidence="6">
    <location>
        <begin position="12"/>
        <end position="29"/>
    </location>
</feature>
<evidence type="ECO:0000256" key="6">
    <source>
        <dbReference type="SAM" id="Phobius"/>
    </source>
</evidence>
<evidence type="ECO:0000256" key="5">
    <source>
        <dbReference type="ARBA" id="ARBA00023136"/>
    </source>
</evidence>
<dbReference type="Pfam" id="PF02588">
    <property type="entry name" value="YitT_membrane"/>
    <property type="match status" value="1"/>
</dbReference>
<dbReference type="InterPro" id="IPR015867">
    <property type="entry name" value="N-reg_PII/ATP_PRibTrfase_C"/>
</dbReference>
<evidence type="ECO:0000313" key="9">
    <source>
        <dbReference type="Proteomes" id="UP001597458"/>
    </source>
</evidence>